<name>A0A0A9H2I2_ARUDO</name>
<organism evidence="1">
    <name type="scientific">Arundo donax</name>
    <name type="common">Giant reed</name>
    <name type="synonym">Donax arundinaceus</name>
    <dbReference type="NCBI Taxonomy" id="35708"/>
    <lineage>
        <taxon>Eukaryota</taxon>
        <taxon>Viridiplantae</taxon>
        <taxon>Streptophyta</taxon>
        <taxon>Embryophyta</taxon>
        <taxon>Tracheophyta</taxon>
        <taxon>Spermatophyta</taxon>
        <taxon>Magnoliopsida</taxon>
        <taxon>Liliopsida</taxon>
        <taxon>Poales</taxon>
        <taxon>Poaceae</taxon>
        <taxon>PACMAD clade</taxon>
        <taxon>Arundinoideae</taxon>
        <taxon>Arundineae</taxon>
        <taxon>Arundo</taxon>
    </lineage>
</organism>
<evidence type="ECO:0000313" key="1">
    <source>
        <dbReference type="EMBL" id="JAE31440.1"/>
    </source>
</evidence>
<reference evidence="1" key="1">
    <citation type="submission" date="2014-09" db="EMBL/GenBank/DDBJ databases">
        <authorList>
            <person name="Magalhaes I.L.F."/>
            <person name="Oliveira U."/>
            <person name="Santos F.R."/>
            <person name="Vidigal T.H.D.A."/>
            <person name="Brescovit A.D."/>
            <person name="Santos A.J."/>
        </authorList>
    </citation>
    <scope>NUCLEOTIDE SEQUENCE</scope>
    <source>
        <tissue evidence="1">Shoot tissue taken approximately 20 cm above the soil surface</tissue>
    </source>
</reference>
<accession>A0A0A9H2I2</accession>
<dbReference type="EMBL" id="GBRH01166456">
    <property type="protein sequence ID" value="JAE31440.1"/>
    <property type="molecule type" value="Transcribed_RNA"/>
</dbReference>
<reference evidence="1" key="2">
    <citation type="journal article" date="2015" name="Data Brief">
        <title>Shoot transcriptome of the giant reed, Arundo donax.</title>
        <authorList>
            <person name="Barrero R.A."/>
            <person name="Guerrero F.D."/>
            <person name="Moolhuijzen P."/>
            <person name="Goolsby J.A."/>
            <person name="Tidwell J."/>
            <person name="Bellgard S.E."/>
            <person name="Bellgard M.I."/>
        </authorList>
    </citation>
    <scope>NUCLEOTIDE SEQUENCE</scope>
    <source>
        <tissue evidence="1">Shoot tissue taken approximately 20 cm above the soil surface</tissue>
    </source>
</reference>
<sequence>MALHPKQTATTDMGHRDRGASIIALWKRRLKRTTTGDLQQLGTPVINPEQELAAGHNRY</sequence>
<protein>
    <submittedName>
        <fullName evidence="1">Uncharacterized protein</fullName>
    </submittedName>
</protein>
<proteinExistence type="predicted"/>
<dbReference type="AlphaFoldDB" id="A0A0A9H2I2"/>